<dbReference type="Pfam" id="PF07309">
    <property type="entry name" value="FlaF"/>
    <property type="match status" value="1"/>
</dbReference>
<evidence type="ECO:0000313" key="1">
    <source>
        <dbReference type="EMBL" id="ARC38376.1"/>
    </source>
</evidence>
<dbReference type="Proteomes" id="UP000191257">
    <property type="component" value="Chromosome"/>
</dbReference>
<keyword evidence="1" id="KW-0282">Flagellum</keyword>
<dbReference type="STRING" id="147645.A6J80_20225"/>
<gene>
    <name evidence="1" type="ORF">A6J80_20225</name>
</gene>
<sequence>MLNAVSPFSDHAYGNQALRSPRDTEYDALSRVTRIMRQADSNCQTPDAISAVARNNELWILLASDLAHPDNALPDDVKAGLLSLAFFSLRHGQKAMAGKATMKVLIDINMSVMRGLRAGGER</sequence>
<dbReference type="KEGG" id="pye:A6J80_20225"/>
<dbReference type="NCBIfam" id="NF009435">
    <property type="entry name" value="PRK12794.1"/>
    <property type="match status" value="1"/>
</dbReference>
<organism evidence="1 2">
    <name type="scientific">Paracoccus yeei</name>
    <dbReference type="NCBI Taxonomy" id="147645"/>
    <lineage>
        <taxon>Bacteria</taxon>
        <taxon>Pseudomonadati</taxon>
        <taxon>Pseudomonadota</taxon>
        <taxon>Alphaproteobacteria</taxon>
        <taxon>Rhodobacterales</taxon>
        <taxon>Paracoccaceae</taxon>
        <taxon>Paracoccus</taxon>
    </lineage>
</organism>
<name>A0A1V0GWY0_9RHOB</name>
<dbReference type="EMBL" id="CP020442">
    <property type="protein sequence ID" value="ARC38376.1"/>
    <property type="molecule type" value="Genomic_DNA"/>
</dbReference>
<proteinExistence type="predicted"/>
<reference evidence="1" key="1">
    <citation type="submission" date="2017-12" db="EMBL/GenBank/DDBJ databases">
        <title>FDA dAtabase for Regulatory Grade micrObial Sequences (FDA-ARGOS): Supporting development and validation of Infectious Disease Dx tests.</title>
        <authorList>
            <person name="Campos J."/>
            <person name="Goldberg B."/>
            <person name="Tallon L."/>
            <person name="Sadzewicz L."/>
            <person name="Sengamalay N."/>
            <person name="Ott S."/>
            <person name="Godinez A."/>
            <person name="Nagaraj S."/>
            <person name="Vyas G."/>
            <person name="Aluvathingal J."/>
            <person name="Nadendla S."/>
            <person name="Geyer C."/>
            <person name="Nandy P."/>
            <person name="Hobson J."/>
            <person name="Sichtig H."/>
        </authorList>
    </citation>
    <scope>NUCLEOTIDE SEQUENCE</scope>
    <source>
        <strain evidence="1">FDAARGOS_252</strain>
    </source>
</reference>
<dbReference type="InterPro" id="IPR010845">
    <property type="entry name" value="FlaF"/>
</dbReference>
<evidence type="ECO:0000313" key="2">
    <source>
        <dbReference type="Proteomes" id="UP000191257"/>
    </source>
</evidence>
<protein>
    <submittedName>
        <fullName evidence="1">Flagellar biosynthesis regulator FlhF</fullName>
    </submittedName>
</protein>
<dbReference type="GO" id="GO:0044781">
    <property type="term" value="P:bacterial-type flagellum organization"/>
    <property type="evidence" value="ECO:0007669"/>
    <property type="project" value="InterPro"/>
</dbReference>
<keyword evidence="1" id="KW-0966">Cell projection</keyword>
<dbReference type="AlphaFoldDB" id="A0A1V0GWY0"/>
<accession>A0A1V0GWY0</accession>
<keyword evidence="1" id="KW-0969">Cilium</keyword>
<keyword evidence="2" id="KW-1185">Reference proteome</keyword>